<comment type="caution">
    <text evidence="2">The sequence shown here is derived from an EMBL/GenBank/DDBJ whole genome shotgun (WGS) entry which is preliminary data.</text>
</comment>
<name>A0ABS9MHJ5_9FIRM</name>
<feature type="chain" id="PRO_5045483603" evidence="1">
    <location>
        <begin position="20"/>
        <end position="128"/>
    </location>
</feature>
<sequence length="128" mass="13889">MKKWMAMAFITLFCVAVLCGCGEQEPSAVVYRGGAAAPLTTLTAEAPLNMLDQMLGSAQPAKEPPFLPANSDYEVRLQPQENGETQNIQIWLQQNQVYLRNGSGELMVSTKVDAPAINNLFESGQANV</sequence>
<dbReference type="EMBL" id="JAKNHQ010000003">
    <property type="protein sequence ID" value="MCG4609963.1"/>
    <property type="molecule type" value="Genomic_DNA"/>
</dbReference>
<dbReference type="Proteomes" id="UP001298681">
    <property type="component" value="Unassembled WGS sequence"/>
</dbReference>
<proteinExistence type="predicted"/>
<organism evidence="2 3">
    <name type="scientific">Anaeromassilibacillus senegalensis</name>
    <dbReference type="NCBI Taxonomy" id="1673717"/>
    <lineage>
        <taxon>Bacteria</taxon>
        <taxon>Bacillati</taxon>
        <taxon>Bacillota</taxon>
        <taxon>Clostridia</taxon>
        <taxon>Eubacteriales</taxon>
        <taxon>Acutalibacteraceae</taxon>
        <taxon>Anaeromassilibacillus</taxon>
    </lineage>
</organism>
<accession>A0ABS9MHJ5</accession>
<evidence type="ECO:0000313" key="3">
    <source>
        <dbReference type="Proteomes" id="UP001298681"/>
    </source>
</evidence>
<keyword evidence="1" id="KW-0732">Signal</keyword>
<reference evidence="2 3" key="1">
    <citation type="submission" date="2022-01" db="EMBL/GenBank/DDBJ databases">
        <title>Collection of gut derived symbiotic bacterial strains cultured from healthy donors.</title>
        <authorList>
            <person name="Lin H."/>
            <person name="Kohout C."/>
            <person name="Waligurski E."/>
            <person name="Pamer E.G."/>
        </authorList>
    </citation>
    <scope>NUCLEOTIDE SEQUENCE [LARGE SCALE GENOMIC DNA]</scope>
    <source>
        <strain evidence="2 3">DFI.7.58</strain>
    </source>
</reference>
<protein>
    <submittedName>
        <fullName evidence="2">Uncharacterized protein</fullName>
    </submittedName>
</protein>
<gene>
    <name evidence="2" type="ORF">L0P57_03295</name>
</gene>
<evidence type="ECO:0000256" key="1">
    <source>
        <dbReference type="SAM" id="SignalP"/>
    </source>
</evidence>
<dbReference type="PROSITE" id="PS51257">
    <property type="entry name" value="PROKAR_LIPOPROTEIN"/>
    <property type="match status" value="1"/>
</dbReference>
<dbReference type="RefSeq" id="WP_087230908.1">
    <property type="nucleotide sequence ID" value="NZ_JAKNHQ010000003.1"/>
</dbReference>
<feature type="signal peptide" evidence="1">
    <location>
        <begin position="1"/>
        <end position="19"/>
    </location>
</feature>
<keyword evidence="3" id="KW-1185">Reference proteome</keyword>
<evidence type="ECO:0000313" key="2">
    <source>
        <dbReference type="EMBL" id="MCG4609963.1"/>
    </source>
</evidence>